<organism evidence="4 5">
    <name type="scientific">Endozoicomonas numazuensis</name>
    <dbReference type="NCBI Taxonomy" id="1137799"/>
    <lineage>
        <taxon>Bacteria</taxon>
        <taxon>Pseudomonadati</taxon>
        <taxon>Pseudomonadota</taxon>
        <taxon>Gammaproteobacteria</taxon>
        <taxon>Oceanospirillales</taxon>
        <taxon>Endozoicomonadaceae</taxon>
        <taxon>Endozoicomonas</taxon>
    </lineage>
</organism>
<feature type="domain" description="Sigma-54 factor interaction" evidence="3">
    <location>
        <begin position="184"/>
        <end position="417"/>
    </location>
</feature>
<dbReference type="FunFam" id="3.40.50.300:FF:000006">
    <property type="entry name" value="DNA-binding transcriptional regulator NtrC"/>
    <property type="match status" value="1"/>
</dbReference>
<evidence type="ECO:0000256" key="2">
    <source>
        <dbReference type="ARBA" id="ARBA00022840"/>
    </source>
</evidence>
<keyword evidence="2" id="KW-0067">ATP-binding</keyword>
<dbReference type="RefSeq" id="WP_034834820.1">
    <property type="nucleotide sequence ID" value="NZ_JOKH01000002.1"/>
</dbReference>
<dbReference type="OrthoDB" id="9804019at2"/>
<dbReference type="InterPro" id="IPR025662">
    <property type="entry name" value="Sigma_54_int_dom_ATP-bd_1"/>
</dbReference>
<dbReference type="Gene3D" id="1.10.10.60">
    <property type="entry name" value="Homeodomain-like"/>
    <property type="match status" value="1"/>
</dbReference>
<dbReference type="Pfam" id="PF25601">
    <property type="entry name" value="AAA_lid_14"/>
    <property type="match status" value="1"/>
</dbReference>
<dbReference type="PROSITE" id="PS00676">
    <property type="entry name" value="SIGMA54_INTERACT_2"/>
    <property type="match status" value="1"/>
</dbReference>
<dbReference type="eggNOG" id="COG3829">
    <property type="taxonomic scope" value="Bacteria"/>
</dbReference>
<dbReference type="Proteomes" id="UP000028073">
    <property type="component" value="Unassembled WGS sequence"/>
</dbReference>
<dbReference type="InterPro" id="IPR027417">
    <property type="entry name" value="P-loop_NTPase"/>
</dbReference>
<dbReference type="InterPro" id="IPR058031">
    <property type="entry name" value="AAA_lid_NorR"/>
</dbReference>
<dbReference type="STRING" id="1137799.GZ78_09625"/>
<dbReference type="InterPro" id="IPR025943">
    <property type="entry name" value="Sigma_54_int_dom_ATP-bd_2"/>
</dbReference>
<dbReference type="PANTHER" id="PTHR32071:SF99">
    <property type="entry name" value="TRANSCRIPTIONAL REGULATORY PROTEIN"/>
    <property type="match status" value="1"/>
</dbReference>
<dbReference type="PROSITE" id="PS00675">
    <property type="entry name" value="SIGMA54_INTERACT_1"/>
    <property type="match status" value="1"/>
</dbReference>
<accession>A0A081NHG6</accession>
<evidence type="ECO:0000313" key="4">
    <source>
        <dbReference type="EMBL" id="KEQ17889.1"/>
    </source>
</evidence>
<dbReference type="InterPro" id="IPR002078">
    <property type="entry name" value="Sigma_54_int"/>
</dbReference>
<dbReference type="GO" id="GO:0005524">
    <property type="term" value="F:ATP binding"/>
    <property type="evidence" value="ECO:0007669"/>
    <property type="project" value="UniProtKB-KW"/>
</dbReference>
<dbReference type="EMBL" id="JOKH01000002">
    <property type="protein sequence ID" value="KEQ17889.1"/>
    <property type="molecule type" value="Genomic_DNA"/>
</dbReference>
<comment type="caution">
    <text evidence="4">The sequence shown here is derived from an EMBL/GenBank/DDBJ whole genome shotgun (WGS) entry which is preliminary data.</text>
</comment>
<dbReference type="CDD" id="cd00009">
    <property type="entry name" value="AAA"/>
    <property type="match status" value="1"/>
</dbReference>
<dbReference type="PANTHER" id="PTHR32071">
    <property type="entry name" value="TRANSCRIPTIONAL REGULATORY PROTEIN"/>
    <property type="match status" value="1"/>
</dbReference>
<dbReference type="Gene3D" id="1.10.8.60">
    <property type="match status" value="1"/>
</dbReference>
<evidence type="ECO:0000313" key="5">
    <source>
        <dbReference type="Proteomes" id="UP000028073"/>
    </source>
</evidence>
<dbReference type="AlphaFoldDB" id="A0A081NHG6"/>
<dbReference type="PROSITE" id="PS50045">
    <property type="entry name" value="SIGMA54_INTERACT_4"/>
    <property type="match status" value="1"/>
</dbReference>
<reference evidence="4 5" key="1">
    <citation type="submission" date="2014-06" db="EMBL/GenBank/DDBJ databases">
        <title>Whole Genome Sequences of Three Symbiotic Endozoicomonas Bacteria.</title>
        <authorList>
            <person name="Neave M.J."/>
            <person name="Apprill A."/>
            <person name="Voolstra C.R."/>
        </authorList>
    </citation>
    <scope>NUCLEOTIDE SEQUENCE [LARGE SCALE GENOMIC DNA]</scope>
    <source>
        <strain evidence="4 5">DSM 25634</strain>
    </source>
</reference>
<name>A0A081NHG6_9GAMM</name>
<proteinExistence type="predicted"/>
<protein>
    <recommendedName>
        <fullName evidence="3">Sigma-54 factor interaction domain-containing protein</fullName>
    </recommendedName>
</protein>
<dbReference type="SMART" id="SM00382">
    <property type="entry name" value="AAA"/>
    <property type="match status" value="1"/>
</dbReference>
<sequence length="505" mass="56130">MKKNLISWIGKHDINAKESGQLGPVLAAILDAEDKNSPYDAIHLLCNYPSESLHSYVIWLKEQTYREVPITSCQVPLSSPMAYEEIYPVVSNQLSQLQATYPDYQRVVHLSPGTPAMTAIWVLLVKTKYPSVCIESWRDSTGIQHVHNRELPFQISAEFTLEAIKNASFRLEQIEGSSPSFEGITGNSKAMQTVQERAKKMAVRDVSVLVLGETGTGKEVLAKAIHNASLRQNSRFVAVNCGALPEDLAESLLFGHKKGAFTGAHKDHAGFFEQADGGTLFLDEIGELSPLLQTKLLRVLQEKEFTPVGSEKLIRSDFRLISATHQNLTDLIEEGRFREDLFYRLAIGIIKLPPVRDRGDDISLLANTMLHQINEELADQPDYCKKTLTSKGHAFIARQPWLGNVRELNASLLRAAIWTDSAQICEHDIEASLISRRANTQLLPNHLHESVDLSDVVGKVAGHYISLALKETHGNKAAAARLLGFNSSQVLTNWITKYSVDESSQ</sequence>
<evidence type="ECO:0000256" key="1">
    <source>
        <dbReference type="ARBA" id="ARBA00022741"/>
    </source>
</evidence>
<evidence type="ECO:0000259" key="3">
    <source>
        <dbReference type="PROSITE" id="PS50045"/>
    </source>
</evidence>
<keyword evidence="5" id="KW-1185">Reference proteome</keyword>
<keyword evidence="1" id="KW-0547">Nucleotide-binding</keyword>
<dbReference type="SUPFAM" id="SSF52540">
    <property type="entry name" value="P-loop containing nucleoside triphosphate hydrolases"/>
    <property type="match status" value="1"/>
</dbReference>
<gene>
    <name evidence="4" type="ORF">GZ78_09625</name>
</gene>
<dbReference type="Pfam" id="PF00158">
    <property type="entry name" value="Sigma54_activat"/>
    <property type="match status" value="1"/>
</dbReference>
<dbReference type="Gene3D" id="3.40.50.300">
    <property type="entry name" value="P-loop containing nucleotide triphosphate hydrolases"/>
    <property type="match status" value="1"/>
</dbReference>
<dbReference type="InterPro" id="IPR003593">
    <property type="entry name" value="AAA+_ATPase"/>
</dbReference>
<dbReference type="GO" id="GO:0006355">
    <property type="term" value="P:regulation of DNA-templated transcription"/>
    <property type="evidence" value="ECO:0007669"/>
    <property type="project" value="InterPro"/>
</dbReference>